<dbReference type="RefSeq" id="WP_111445340.1">
    <property type="nucleotide sequence ID" value="NZ_QKZK01000011.1"/>
</dbReference>
<dbReference type="PROSITE" id="PS51464">
    <property type="entry name" value="SIS"/>
    <property type="match status" value="1"/>
</dbReference>
<dbReference type="GO" id="GO:0009254">
    <property type="term" value="P:peptidoglycan turnover"/>
    <property type="evidence" value="ECO:0007669"/>
    <property type="project" value="TreeGrafter"/>
</dbReference>
<dbReference type="GO" id="GO:0046348">
    <property type="term" value="P:amino sugar catabolic process"/>
    <property type="evidence" value="ECO:0007669"/>
    <property type="project" value="InterPro"/>
</dbReference>
<dbReference type="GO" id="GO:0016835">
    <property type="term" value="F:carbon-oxygen lyase activity"/>
    <property type="evidence" value="ECO:0007669"/>
    <property type="project" value="InterPro"/>
</dbReference>
<dbReference type="EMBL" id="QKZK01000011">
    <property type="protein sequence ID" value="PZX16845.1"/>
    <property type="molecule type" value="Genomic_DNA"/>
</dbReference>
<dbReference type="FunFam" id="3.40.50.10490:FF:000014">
    <property type="entry name" value="N-acetylmuramic acid 6-phosphate etherase"/>
    <property type="match status" value="1"/>
</dbReference>
<gene>
    <name evidence="4" type="ORF">LX69_01659</name>
</gene>
<dbReference type="Gene3D" id="3.40.50.10490">
    <property type="entry name" value="Glucose-6-phosphate isomerase like protein, domain 1"/>
    <property type="match status" value="1"/>
</dbReference>
<sequence>MNSLPPTEESSEYAHLDLLSIAEIMDIINAEDARVHAAVRRAFPQIETLIALVVRRLKAGSRLFYIGAGTSGRLGVLDASELPPTFGVPDGLVTGVIAGGDVALRGAVEGAEDDLQAGWRTLMALGAQSGDVVVGIAASGTTPYVMGALSDARRHGLLTGAITANPHSPLTQLVDAPVVVETGPEVIAGSTRLKAGTAQKMVLNMLSTTAMIQLGRVRGNAMVNMQLKNQKLIGRAIRLLMFELGLDAGEATRLLGEHGSVQRILEIYGTKKTGHKDRS</sequence>
<dbReference type="PANTHER" id="PTHR10088:SF4">
    <property type="entry name" value="GLUCOKINASE REGULATORY PROTEIN"/>
    <property type="match status" value="1"/>
</dbReference>
<dbReference type="AlphaFoldDB" id="A0A2W7N8W5"/>
<accession>A0A2W7N8W5</accession>
<dbReference type="Pfam" id="PF22645">
    <property type="entry name" value="GKRP_SIS_N"/>
    <property type="match status" value="1"/>
</dbReference>
<dbReference type="InterPro" id="IPR046348">
    <property type="entry name" value="SIS_dom_sf"/>
</dbReference>
<dbReference type="NCBIfam" id="NF003915">
    <property type="entry name" value="PRK05441.1"/>
    <property type="match status" value="1"/>
</dbReference>
<dbReference type="GO" id="GO:0097367">
    <property type="term" value="F:carbohydrate derivative binding"/>
    <property type="evidence" value="ECO:0007669"/>
    <property type="project" value="InterPro"/>
</dbReference>
<evidence type="ECO:0000313" key="4">
    <source>
        <dbReference type="EMBL" id="PZX16845.1"/>
    </source>
</evidence>
<proteinExistence type="predicted"/>
<dbReference type="NCBIfam" id="NF009222">
    <property type="entry name" value="PRK12570.1"/>
    <property type="match status" value="1"/>
</dbReference>
<comment type="caution">
    <text evidence="4">The sequence shown here is derived from an EMBL/GenBank/DDBJ whole genome shotgun (WGS) entry which is preliminary data.</text>
</comment>
<dbReference type="InterPro" id="IPR040190">
    <property type="entry name" value="MURQ/GCKR"/>
</dbReference>
<dbReference type="InterPro" id="IPR005488">
    <property type="entry name" value="Etherase_MurQ"/>
</dbReference>
<dbReference type="SUPFAM" id="SSF53697">
    <property type="entry name" value="SIS domain"/>
    <property type="match status" value="1"/>
</dbReference>
<keyword evidence="1" id="KW-0456">Lyase</keyword>
<evidence type="ECO:0000259" key="3">
    <source>
        <dbReference type="PROSITE" id="PS51464"/>
    </source>
</evidence>
<protein>
    <submittedName>
        <fullName evidence="4">N-acetylmuramic acid 6-phosphate etherase</fullName>
    </submittedName>
</protein>
<dbReference type="OrthoDB" id="9813395at2"/>
<dbReference type="CDD" id="cd05007">
    <property type="entry name" value="SIS_Etherase"/>
    <property type="match status" value="1"/>
</dbReference>
<keyword evidence="2" id="KW-0119">Carbohydrate metabolism</keyword>
<reference evidence="4 5" key="1">
    <citation type="submission" date="2018-06" db="EMBL/GenBank/DDBJ databases">
        <title>Genomic Encyclopedia of Archaeal and Bacterial Type Strains, Phase II (KMG-II): from individual species to whole genera.</title>
        <authorList>
            <person name="Goeker M."/>
        </authorList>
    </citation>
    <scope>NUCLEOTIDE SEQUENCE [LARGE SCALE GENOMIC DNA]</scope>
    <source>
        <strain evidence="4 5">DSM 6779</strain>
    </source>
</reference>
<evidence type="ECO:0000256" key="2">
    <source>
        <dbReference type="ARBA" id="ARBA00023277"/>
    </source>
</evidence>
<keyword evidence="5" id="KW-1185">Reference proteome</keyword>
<organism evidence="4 5">
    <name type="scientific">Breznakibacter xylanolyticus</name>
    <dbReference type="NCBI Taxonomy" id="990"/>
    <lineage>
        <taxon>Bacteria</taxon>
        <taxon>Pseudomonadati</taxon>
        <taxon>Bacteroidota</taxon>
        <taxon>Bacteroidia</taxon>
        <taxon>Marinilabiliales</taxon>
        <taxon>Marinilabiliaceae</taxon>
        <taxon>Breznakibacter</taxon>
    </lineage>
</organism>
<dbReference type="GO" id="GO:0016803">
    <property type="term" value="F:ether hydrolase activity"/>
    <property type="evidence" value="ECO:0007669"/>
    <property type="project" value="TreeGrafter"/>
</dbReference>
<evidence type="ECO:0000313" key="5">
    <source>
        <dbReference type="Proteomes" id="UP000249239"/>
    </source>
</evidence>
<feature type="domain" description="SIS" evidence="3">
    <location>
        <begin position="53"/>
        <end position="216"/>
    </location>
</feature>
<dbReference type="InterPro" id="IPR005486">
    <property type="entry name" value="Glucokinase_regulatory_CS"/>
</dbReference>
<dbReference type="Proteomes" id="UP000249239">
    <property type="component" value="Unassembled WGS sequence"/>
</dbReference>
<name>A0A2W7N8W5_9BACT</name>
<dbReference type="PANTHER" id="PTHR10088">
    <property type="entry name" value="GLUCOKINASE REGULATORY PROTEIN"/>
    <property type="match status" value="1"/>
</dbReference>
<dbReference type="InterPro" id="IPR001347">
    <property type="entry name" value="SIS_dom"/>
</dbReference>
<evidence type="ECO:0000256" key="1">
    <source>
        <dbReference type="ARBA" id="ARBA00023239"/>
    </source>
</evidence>
<dbReference type="PROSITE" id="PS01272">
    <property type="entry name" value="GCKR"/>
    <property type="match status" value="1"/>
</dbReference>